<dbReference type="GeneID" id="26258162"/>
<evidence type="ECO:0000313" key="3">
    <source>
        <dbReference type="Proteomes" id="UP000054337"/>
    </source>
</evidence>
<dbReference type="AlphaFoldDB" id="W7F2T0"/>
<keyword evidence="1" id="KW-0472">Membrane</keyword>
<name>W7F2T0_BIPV3</name>
<proteinExistence type="predicted"/>
<evidence type="ECO:0000313" key="2">
    <source>
        <dbReference type="EMBL" id="EUN32460.1"/>
    </source>
</evidence>
<reference evidence="2 3" key="1">
    <citation type="journal article" date="2013" name="PLoS Genet.">
        <title>Comparative genome structure, secondary metabolite, and effector coding capacity across Cochliobolus pathogens.</title>
        <authorList>
            <person name="Condon B.J."/>
            <person name="Leng Y."/>
            <person name="Wu D."/>
            <person name="Bushley K.E."/>
            <person name="Ohm R.A."/>
            <person name="Otillar R."/>
            <person name="Martin J."/>
            <person name="Schackwitz W."/>
            <person name="Grimwood J."/>
            <person name="MohdZainudin N."/>
            <person name="Xue C."/>
            <person name="Wang R."/>
            <person name="Manning V.A."/>
            <person name="Dhillon B."/>
            <person name="Tu Z.J."/>
            <person name="Steffenson B.J."/>
            <person name="Salamov A."/>
            <person name="Sun H."/>
            <person name="Lowry S."/>
            <person name="LaButti K."/>
            <person name="Han J."/>
            <person name="Copeland A."/>
            <person name="Lindquist E."/>
            <person name="Barry K."/>
            <person name="Schmutz J."/>
            <person name="Baker S.E."/>
            <person name="Ciuffetti L.M."/>
            <person name="Grigoriev I.V."/>
            <person name="Zhong S."/>
            <person name="Turgeon B.G."/>
        </authorList>
    </citation>
    <scope>NUCLEOTIDE SEQUENCE [LARGE SCALE GENOMIC DNA]</scope>
    <source>
        <strain evidence="2 3">FI3</strain>
    </source>
</reference>
<dbReference type="HOGENOM" id="CLU_2800830_0_0_1"/>
<sequence length="68" mass="7599">FLPKHILLSNHINAVFCAFAVATIYQLPFVFTPVACLGFRSTSTTFHVFLFVIQTLSSFPHHSTRSNG</sequence>
<dbReference type="Proteomes" id="UP000054337">
    <property type="component" value="Unassembled WGS sequence"/>
</dbReference>
<keyword evidence="1" id="KW-0812">Transmembrane</keyword>
<accession>W7F2T0</accession>
<protein>
    <submittedName>
        <fullName evidence="2">Uncharacterized protein</fullName>
    </submittedName>
</protein>
<organism evidence="2 3">
    <name type="scientific">Bipolaris victoriae (strain FI3)</name>
    <name type="common">Victoria blight of oats agent</name>
    <name type="synonym">Cochliobolus victoriae</name>
    <dbReference type="NCBI Taxonomy" id="930091"/>
    <lineage>
        <taxon>Eukaryota</taxon>
        <taxon>Fungi</taxon>
        <taxon>Dikarya</taxon>
        <taxon>Ascomycota</taxon>
        <taxon>Pezizomycotina</taxon>
        <taxon>Dothideomycetes</taxon>
        <taxon>Pleosporomycetidae</taxon>
        <taxon>Pleosporales</taxon>
        <taxon>Pleosporineae</taxon>
        <taxon>Pleosporaceae</taxon>
        <taxon>Bipolaris</taxon>
    </lineage>
</organism>
<feature type="transmembrane region" description="Helical" evidence="1">
    <location>
        <begin position="12"/>
        <end position="31"/>
    </location>
</feature>
<dbReference type="RefSeq" id="XP_014562097.1">
    <property type="nucleotide sequence ID" value="XM_014706611.1"/>
</dbReference>
<feature type="non-terminal residue" evidence="2">
    <location>
        <position position="1"/>
    </location>
</feature>
<dbReference type="EMBL" id="KI968693">
    <property type="protein sequence ID" value="EUN32460.1"/>
    <property type="molecule type" value="Genomic_DNA"/>
</dbReference>
<gene>
    <name evidence="2" type="ORF">COCVIDRAFT_84690</name>
</gene>
<evidence type="ECO:0000256" key="1">
    <source>
        <dbReference type="SAM" id="Phobius"/>
    </source>
</evidence>
<keyword evidence="1" id="KW-1133">Transmembrane helix</keyword>
<keyword evidence="3" id="KW-1185">Reference proteome</keyword>